<evidence type="ECO:0000313" key="2">
    <source>
        <dbReference type="EMBL" id="KAJ8872564.1"/>
    </source>
</evidence>
<feature type="compositionally biased region" description="Basic and acidic residues" evidence="1">
    <location>
        <begin position="14"/>
        <end position="24"/>
    </location>
</feature>
<accession>A0ABQ9GKN2</accession>
<gene>
    <name evidence="2" type="ORF">PR048_026170</name>
</gene>
<feature type="region of interest" description="Disordered" evidence="1">
    <location>
        <begin position="599"/>
        <end position="619"/>
    </location>
</feature>
<dbReference type="EMBL" id="JARBHB010000011">
    <property type="protein sequence ID" value="KAJ8872564.1"/>
    <property type="molecule type" value="Genomic_DNA"/>
</dbReference>
<reference evidence="2 3" key="1">
    <citation type="submission" date="2023-02" db="EMBL/GenBank/DDBJ databases">
        <title>LHISI_Scaffold_Assembly.</title>
        <authorList>
            <person name="Stuart O.P."/>
            <person name="Cleave R."/>
            <person name="Magrath M.J.L."/>
            <person name="Mikheyev A.S."/>
        </authorList>
    </citation>
    <scope>NUCLEOTIDE SEQUENCE [LARGE SCALE GENOMIC DNA]</scope>
    <source>
        <strain evidence="2">Daus_M_001</strain>
        <tissue evidence="2">Leg muscle</tissue>
    </source>
</reference>
<name>A0ABQ9GKN2_9NEOP</name>
<dbReference type="Proteomes" id="UP001159363">
    <property type="component" value="Chromosome 10"/>
</dbReference>
<evidence type="ECO:0000256" key="1">
    <source>
        <dbReference type="SAM" id="MobiDB-lite"/>
    </source>
</evidence>
<feature type="region of interest" description="Disordered" evidence="1">
    <location>
        <begin position="1"/>
        <end position="40"/>
    </location>
</feature>
<feature type="region of interest" description="Disordered" evidence="1">
    <location>
        <begin position="257"/>
        <end position="305"/>
    </location>
</feature>
<sequence>MTLNETLGWSGTGMKERGKREYPRENPPASGIVQHDSHLRKSLSEPAGIESGSLRWEGSALATAPPLPHHFVDRHVGLRKQTPNPASPELSRFGTGLENLENRQLSVMLRTAREIREMSGNFKQRKAAFHEDIYAVARLHYPMSTLAVFIWLLAACLGVKADCYMRWRSWGRGGVAERIASSPPTRANRLHFIFIGSQDLDVKSSTNTSVPLSTRITTLKPTTILATAFACGQHAIRIKRGEVMEQRRNARARKMRYPRENPPTSGIVQDGSHVRKSGGDLAGNRTRWEASSLTTARPRPTTARLRPYGGLTHLDSPFPHQAYYLTAPSPGGRERLTSQPLVPPPPPFADETGDLDKIDFKRVYTEDTFAIGSKFIRHALDESTPIADLQRNKKLIPQCQMWGNTGATANDQTSEVRLHKELWSLAYMLLWQQARLHSPLYARDTIVCLLVAAVKRDLRIGLFKAHSRYSSLLITGSQLNGACTNKCYPITAAAENNTRSSSETDLLTSSQCDNRAEHLPRRRHRGANPRPSDYRYHVAFDASALSSSCFGGSVRFDTATLFSNQYSMMSQLQHEFALDEADQTKEPWFKHQLTRASDHSTVYDQHKSGTGGQNCRKTPPRRVCRNVYLRDLDTEHRRSKHARRNPAPMNARTTIVCPCHGLYSQKGSEFTIVQQPMEKRRRV</sequence>
<feature type="compositionally biased region" description="Low complexity" evidence="1">
    <location>
        <begin position="293"/>
        <end position="305"/>
    </location>
</feature>
<feature type="region of interest" description="Disordered" evidence="1">
    <location>
        <begin position="499"/>
        <end position="531"/>
    </location>
</feature>
<comment type="caution">
    <text evidence="2">The sequence shown here is derived from an EMBL/GenBank/DDBJ whole genome shotgun (WGS) entry which is preliminary data.</text>
</comment>
<evidence type="ECO:0000313" key="3">
    <source>
        <dbReference type="Proteomes" id="UP001159363"/>
    </source>
</evidence>
<keyword evidence="3" id="KW-1185">Reference proteome</keyword>
<proteinExistence type="predicted"/>
<organism evidence="2 3">
    <name type="scientific">Dryococelus australis</name>
    <dbReference type="NCBI Taxonomy" id="614101"/>
    <lineage>
        <taxon>Eukaryota</taxon>
        <taxon>Metazoa</taxon>
        <taxon>Ecdysozoa</taxon>
        <taxon>Arthropoda</taxon>
        <taxon>Hexapoda</taxon>
        <taxon>Insecta</taxon>
        <taxon>Pterygota</taxon>
        <taxon>Neoptera</taxon>
        <taxon>Polyneoptera</taxon>
        <taxon>Phasmatodea</taxon>
        <taxon>Verophasmatodea</taxon>
        <taxon>Anareolatae</taxon>
        <taxon>Phasmatidae</taxon>
        <taxon>Eurycanthinae</taxon>
        <taxon>Dryococelus</taxon>
    </lineage>
</organism>
<feature type="compositionally biased region" description="Polar residues" evidence="1">
    <location>
        <begin position="499"/>
        <end position="513"/>
    </location>
</feature>
<protein>
    <submittedName>
        <fullName evidence="2">Uncharacterized protein</fullName>
    </submittedName>
</protein>